<dbReference type="Proteomes" id="UP001595616">
    <property type="component" value="Unassembled WGS sequence"/>
</dbReference>
<dbReference type="EMBL" id="JBHRYQ010000002">
    <property type="protein sequence ID" value="MFC3813282.1"/>
    <property type="molecule type" value="Genomic_DNA"/>
</dbReference>
<protein>
    <submittedName>
        <fullName evidence="1">Uncharacterized protein</fullName>
    </submittedName>
</protein>
<gene>
    <name evidence="1" type="ORF">ACFOOI_21635</name>
</gene>
<name>A0ABV7Z3I3_9BACT</name>
<proteinExistence type="predicted"/>
<evidence type="ECO:0000313" key="2">
    <source>
        <dbReference type="Proteomes" id="UP001595616"/>
    </source>
</evidence>
<evidence type="ECO:0000313" key="1">
    <source>
        <dbReference type="EMBL" id="MFC3813282.1"/>
    </source>
</evidence>
<dbReference type="RefSeq" id="WP_379840267.1">
    <property type="nucleotide sequence ID" value="NZ_JBHRYQ010000002.1"/>
</dbReference>
<reference evidence="2" key="1">
    <citation type="journal article" date="2019" name="Int. J. Syst. Evol. Microbiol.">
        <title>The Global Catalogue of Microorganisms (GCM) 10K type strain sequencing project: providing services to taxonomists for standard genome sequencing and annotation.</title>
        <authorList>
            <consortium name="The Broad Institute Genomics Platform"/>
            <consortium name="The Broad Institute Genome Sequencing Center for Infectious Disease"/>
            <person name="Wu L."/>
            <person name="Ma J."/>
        </authorList>
    </citation>
    <scope>NUCLEOTIDE SEQUENCE [LARGE SCALE GENOMIC DNA]</scope>
    <source>
        <strain evidence="2">CECT 7956</strain>
    </source>
</reference>
<comment type="caution">
    <text evidence="1">The sequence shown here is derived from an EMBL/GenBank/DDBJ whole genome shotgun (WGS) entry which is preliminary data.</text>
</comment>
<organism evidence="1 2">
    <name type="scientific">Lacihabitans lacunae</name>
    <dbReference type="NCBI Taxonomy" id="1028214"/>
    <lineage>
        <taxon>Bacteria</taxon>
        <taxon>Pseudomonadati</taxon>
        <taxon>Bacteroidota</taxon>
        <taxon>Cytophagia</taxon>
        <taxon>Cytophagales</taxon>
        <taxon>Leadbetterellaceae</taxon>
        <taxon>Lacihabitans</taxon>
    </lineage>
</organism>
<sequence length="169" mass="19287">MPSIYFAYDKVEFSCDVTSHIGPYLDFHLAWYDASSGIAGESTTVYKKFMLVSKGEGFAKISRNITIDGLNLTLSDLPLKLLFERNGGAMYLFCQILNPLKVYPESTANSDVDLVSFTEVLRRLTIWGYEDVKGSFKEFIKFDEFKGYSEEQMLQTDNLLKLKKRLEGL</sequence>
<accession>A0ABV7Z3I3</accession>
<keyword evidence="2" id="KW-1185">Reference proteome</keyword>